<dbReference type="InterPro" id="IPR000873">
    <property type="entry name" value="AMP-dep_synth/lig_dom"/>
</dbReference>
<evidence type="ECO:0000256" key="4">
    <source>
        <dbReference type="ARBA" id="ARBA00022737"/>
    </source>
</evidence>
<dbReference type="InterPro" id="IPR009081">
    <property type="entry name" value="PP-bd_ACP"/>
</dbReference>
<dbReference type="InterPro" id="IPR042099">
    <property type="entry name" value="ANL_N_sf"/>
</dbReference>
<evidence type="ECO:0000256" key="3">
    <source>
        <dbReference type="ARBA" id="ARBA00022598"/>
    </source>
</evidence>
<dbReference type="Gene3D" id="3.40.50.12780">
    <property type="entry name" value="N-terminal domain of ligase-like"/>
    <property type="match status" value="1"/>
</dbReference>
<dbReference type="Gene3D" id="3.30.559.30">
    <property type="entry name" value="Nonribosomal peptide synthetase, condensation domain"/>
    <property type="match status" value="2"/>
</dbReference>
<dbReference type="SUPFAM" id="SSF56801">
    <property type="entry name" value="Acetyl-CoA synthetase-like"/>
    <property type="match status" value="1"/>
</dbReference>
<keyword evidence="3" id="KW-0436">Ligase</keyword>
<dbReference type="GO" id="GO:0031177">
    <property type="term" value="F:phosphopantetheine binding"/>
    <property type="evidence" value="ECO:0007669"/>
    <property type="project" value="TreeGrafter"/>
</dbReference>
<dbReference type="InterPro" id="IPR010071">
    <property type="entry name" value="AA_adenyl_dom"/>
</dbReference>
<evidence type="ECO:0000259" key="5">
    <source>
        <dbReference type="PROSITE" id="PS50075"/>
    </source>
</evidence>
<dbReference type="GO" id="GO:0044550">
    <property type="term" value="P:secondary metabolite biosynthetic process"/>
    <property type="evidence" value="ECO:0007669"/>
    <property type="project" value="TreeGrafter"/>
</dbReference>
<dbReference type="FunFam" id="3.40.50.12780:FF:000014">
    <property type="entry name" value="Nonribosomal peptide synthetase 1"/>
    <property type="match status" value="1"/>
</dbReference>
<evidence type="ECO:0000256" key="1">
    <source>
        <dbReference type="ARBA" id="ARBA00022450"/>
    </source>
</evidence>
<dbReference type="Pfam" id="PF00550">
    <property type="entry name" value="PP-binding"/>
    <property type="match status" value="1"/>
</dbReference>
<keyword evidence="4" id="KW-0677">Repeat</keyword>
<dbReference type="PANTHER" id="PTHR45527:SF12">
    <property type="entry name" value="NONRIBOSOMAL PEPTIDE SYNTHETASE IVOA"/>
    <property type="match status" value="1"/>
</dbReference>
<dbReference type="PANTHER" id="PTHR45527">
    <property type="entry name" value="NONRIBOSOMAL PEPTIDE SYNTHETASE"/>
    <property type="match status" value="1"/>
</dbReference>
<keyword evidence="2" id="KW-0597">Phosphoprotein</keyword>
<dbReference type="Pfam" id="PF00668">
    <property type="entry name" value="Condensation"/>
    <property type="match status" value="1"/>
</dbReference>
<dbReference type="Gene3D" id="1.10.1200.10">
    <property type="entry name" value="ACP-like"/>
    <property type="match status" value="1"/>
</dbReference>
<dbReference type="InterPro" id="IPR023213">
    <property type="entry name" value="CAT-like_dom_sf"/>
</dbReference>
<dbReference type="PROSITE" id="PS00455">
    <property type="entry name" value="AMP_BINDING"/>
    <property type="match status" value="1"/>
</dbReference>
<keyword evidence="7" id="KW-1185">Reference proteome</keyword>
<dbReference type="SUPFAM" id="SSF52777">
    <property type="entry name" value="CoA-dependent acyltransferases"/>
    <property type="match status" value="3"/>
</dbReference>
<dbReference type="Gene3D" id="3.30.559.10">
    <property type="entry name" value="Chloramphenicol acetyltransferase-like domain"/>
    <property type="match status" value="2"/>
</dbReference>
<evidence type="ECO:0000256" key="2">
    <source>
        <dbReference type="ARBA" id="ARBA00022553"/>
    </source>
</evidence>
<protein>
    <recommendedName>
        <fullName evidence="5">Carrier domain-containing protein</fullName>
    </recommendedName>
</protein>
<dbReference type="InterPro" id="IPR001242">
    <property type="entry name" value="Condensation_dom"/>
</dbReference>
<dbReference type="OrthoDB" id="416786at2759"/>
<comment type="caution">
    <text evidence="6">The sequence shown here is derived from an EMBL/GenBank/DDBJ whole genome shotgun (WGS) entry which is preliminary data.</text>
</comment>
<reference evidence="6" key="1">
    <citation type="submission" date="2021-07" db="EMBL/GenBank/DDBJ databases">
        <authorList>
            <person name="Branca A.L. A."/>
        </authorList>
    </citation>
    <scope>NUCLEOTIDE SEQUENCE</scope>
</reference>
<name>A0A9W4KF00_9EURO</name>
<dbReference type="Pfam" id="PF00501">
    <property type="entry name" value="AMP-binding"/>
    <property type="match status" value="1"/>
</dbReference>
<dbReference type="SUPFAM" id="SSF47336">
    <property type="entry name" value="ACP-like"/>
    <property type="match status" value="1"/>
</dbReference>
<feature type="domain" description="Carrier" evidence="5">
    <location>
        <begin position="786"/>
        <end position="862"/>
    </location>
</feature>
<dbReference type="EMBL" id="CAJVRC010000884">
    <property type="protein sequence ID" value="CAG8904532.1"/>
    <property type="molecule type" value="Genomic_DNA"/>
</dbReference>
<dbReference type="GO" id="GO:0016874">
    <property type="term" value="F:ligase activity"/>
    <property type="evidence" value="ECO:0007669"/>
    <property type="project" value="UniProtKB-KW"/>
</dbReference>
<organism evidence="6 7">
    <name type="scientific">Penicillium egyptiacum</name>
    <dbReference type="NCBI Taxonomy" id="1303716"/>
    <lineage>
        <taxon>Eukaryota</taxon>
        <taxon>Fungi</taxon>
        <taxon>Dikarya</taxon>
        <taxon>Ascomycota</taxon>
        <taxon>Pezizomycotina</taxon>
        <taxon>Eurotiomycetes</taxon>
        <taxon>Eurotiomycetidae</taxon>
        <taxon>Eurotiales</taxon>
        <taxon>Aspergillaceae</taxon>
        <taxon>Penicillium</taxon>
    </lineage>
</organism>
<dbReference type="InterPro" id="IPR036736">
    <property type="entry name" value="ACP-like_sf"/>
</dbReference>
<dbReference type="InterPro" id="IPR020845">
    <property type="entry name" value="AMP-binding_CS"/>
</dbReference>
<dbReference type="GO" id="GO:0043041">
    <property type="term" value="P:amino acid activation for nonribosomal peptide biosynthetic process"/>
    <property type="evidence" value="ECO:0007669"/>
    <property type="project" value="TreeGrafter"/>
</dbReference>
<dbReference type="GO" id="GO:0005737">
    <property type="term" value="C:cytoplasm"/>
    <property type="evidence" value="ECO:0007669"/>
    <property type="project" value="TreeGrafter"/>
</dbReference>
<gene>
    <name evidence="6" type="ORF">PEGY_LOCUS7838</name>
</gene>
<proteinExistence type="predicted"/>
<dbReference type="Proteomes" id="UP001154252">
    <property type="component" value="Unassembled WGS sequence"/>
</dbReference>
<dbReference type="NCBIfam" id="TIGR01733">
    <property type="entry name" value="AA-adenyl-dom"/>
    <property type="match status" value="1"/>
</dbReference>
<dbReference type="InterPro" id="IPR045851">
    <property type="entry name" value="AMP-bd_C_sf"/>
</dbReference>
<sequence>MSLAEPCSFPVLAEVTEGTHPDSHAEVRLENAQLEFGLHCKNAVELLPLVKAAWSLVLHKFCEVDLVSFGVIITAEPPKNNSTSTTKAGGVYQESSCFEMSVTRETSLQDLTRGVGARAIAMPARWDEMFNTGLSIAIFRPSELLDLTCLAQYPKGARSELPSWNIDNKSSLYAVELRIEIYPNTVTLILRYRNAVLSEKQAHNVASTVEQAFISLLQPCARTVGNTSLISNRNHDDIARWNGTDIQESSKMIHELFRERCVAVPKAVAVCSWDGELTYHDLDAVSDRVAAHLAVHGVGTGVFVSVCFEKSKWFVVAALAVLKAGGCYVPLDPSNPVSRLQSIVHEAEARLLLASSQTAQLLSSAMNRVIILSDSAVAELPEPGNTLSPVSSSAPAYILYTSGSTGSPKGCLVDHRGLASVADSHGTALQIQSHSRVLQFASCSFGMALIDLFCMLTKGGAVCIPSETERTGDLIGALNRLQVTWSILTPSLIKTINPSDVPGIHTLAIAGEPLPRNLIQHWAPRVQLVQAYGLTEWAGICAVSSPLSSLSNPANIGAPPNARFWLVDPENPDQLAPIGAVGEMLLEGPCLAQGYFKQHEETTRSFISPPSWRKGFGSPLASRHFYRTGDMMRYRPDGDFNYIGRKGTQVKIRGQRVELGEVEYHIGKQFGSDAETIVAETMVLKGEDQPSLVAFILLRCRGRSQPSDASFLAPPSDIFRSKAQAASISLSTVLPRYMLPDFYVPLSQVPLTISRKTSRKSLRQLGSEKTRQDLNDYLYLQKKHRNPRTLIERVLHGVFSKALDQDPITIGIDDSFFELGGDSILGMRAVVLCRKQKIPLTMQDIFRYRTIAELAKSMPVSVVKAKLEALDAFDLSSAQQAFLQAIPHGYNNVSRRLVLRLKTQADVDTVRYAVSDVVKRHSILRTTFERGYTGQWRQHPQDHSSGAFGFRADLISDITEIPRLFAEMQASLDIETGPVFTSAITECESGERHLLFVIHCLVMDKQSWAVLCKDLDMALERDPAIQEPPLPFRDWCQSQQGRTRATKFPLLVTKHRDDTSSQDVILQTHLNLDEQLTETLVGKANLAFRTLPVDILHAALRHSYMNHVMDAPALAVFLELPGRGSPDLDTSNTVGWLDTIISVQFTVDSEDENDIVEFTRRAKDARNGLDQLFSSDRNTEAPLTVLLRFDAGDPLAQWQGQAVEQEHLIENNMAMDAFPPLAVLDVMITMAQGQLHFTFRYHDKFIPSTKIHLWVTQFERSLQNAALKLSNTKAGFTLGDLGLPSISYERLHEVIPCSPMQQGILLSHERDTRLYQVQSIWKAPFAEPFEPEVVLGRFQTAWQQVVDRHAILRTVMVESRVNHGSFDQVILKEAVPKMENFCLSQGDPLVTLRDRGQVRFRPEEPQHKFIACNTGDAVYLSLVISHALIDAQ</sequence>
<dbReference type="FunFam" id="3.30.300.30:FF:000015">
    <property type="entry name" value="Nonribosomal peptide synthase SidD"/>
    <property type="match status" value="1"/>
</dbReference>
<evidence type="ECO:0000313" key="6">
    <source>
        <dbReference type="EMBL" id="CAG8904532.1"/>
    </source>
</evidence>
<dbReference type="PROSITE" id="PS50075">
    <property type="entry name" value="CARRIER"/>
    <property type="match status" value="1"/>
</dbReference>
<dbReference type="CDD" id="cd05918">
    <property type="entry name" value="A_NRPS_SidN3_like"/>
    <property type="match status" value="1"/>
</dbReference>
<keyword evidence="1" id="KW-0596">Phosphopantetheine</keyword>
<accession>A0A9W4KF00</accession>
<evidence type="ECO:0000313" key="7">
    <source>
        <dbReference type="Proteomes" id="UP001154252"/>
    </source>
</evidence>
<dbReference type="FunFam" id="3.40.50.980:FF:000001">
    <property type="entry name" value="Non-ribosomal peptide synthetase"/>
    <property type="match status" value="1"/>
</dbReference>
<dbReference type="Gene3D" id="3.30.300.30">
    <property type="match status" value="1"/>
</dbReference>